<evidence type="ECO:0000313" key="6">
    <source>
        <dbReference type="Proteomes" id="UP001642360"/>
    </source>
</evidence>
<comment type="caution">
    <text evidence="5">The sequence shown here is derived from an EMBL/GenBank/DDBJ whole genome shotgun (WGS) entry which is preliminary data.</text>
</comment>
<dbReference type="Pfam" id="PF03514">
    <property type="entry name" value="GRAS"/>
    <property type="match status" value="1"/>
</dbReference>
<dbReference type="EMBL" id="CAUOFW020002113">
    <property type="protein sequence ID" value="CAK9151252.1"/>
    <property type="molecule type" value="Genomic_DNA"/>
</dbReference>
<protein>
    <recommendedName>
        <fullName evidence="7">Scarecrow-like protein 14</fullName>
    </recommendedName>
</protein>
<dbReference type="Proteomes" id="UP001642360">
    <property type="component" value="Unassembled WGS sequence"/>
</dbReference>
<evidence type="ECO:0000256" key="2">
    <source>
        <dbReference type="ARBA" id="ARBA00023163"/>
    </source>
</evidence>
<name>A0ABC8S283_9AQUA</name>
<keyword evidence="2" id="KW-0804">Transcription</keyword>
<dbReference type="AlphaFoldDB" id="A0ABC8S283"/>
<organism evidence="5 6">
    <name type="scientific">Ilex paraguariensis</name>
    <name type="common">yerba mate</name>
    <dbReference type="NCBI Taxonomy" id="185542"/>
    <lineage>
        <taxon>Eukaryota</taxon>
        <taxon>Viridiplantae</taxon>
        <taxon>Streptophyta</taxon>
        <taxon>Embryophyta</taxon>
        <taxon>Tracheophyta</taxon>
        <taxon>Spermatophyta</taxon>
        <taxon>Magnoliopsida</taxon>
        <taxon>eudicotyledons</taxon>
        <taxon>Gunneridae</taxon>
        <taxon>Pentapetalae</taxon>
        <taxon>asterids</taxon>
        <taxon>campanulids</taxon>
        <taxon>Aquifoliales</taxon>
        <taxon>Aquifoliaceae</taxon>
        <taxon>Ilex</taxon>
    </lineage>
</organism>
<comment type="similarity">
    <text evidence="3">Belongs to the GRAS family.</text>
</comment>
<evidence type="ECO:0000256" key="4">
    <source>
        <dbReference type="SAM" id="MobiDB-lite"/>
    </source>
</evidence>
<reference evidence="5 6" key="1">
    <citation type="submission" date="2024-02" db="EMBL/GenBank/DDBJ databases">
        <authorList>
            <person name="Vignale AGUSTIN F."/>
            <person name="Sosa J E."/>
            <person name="Modenutti C."/>
        </authorList>
    </citation>
    <scope>NUCLEOTIDE SEQUENCE [LARGE SCALE GENOMIC DNA]</scope>
</reference>
<gene>
    <name evidence="5" type="ORF">ILEXP_LOCUS19408</name>
</gene>
<evidence type="ECO:0008006" key="7">
    <source>
        <dbReference type="Google" id="ProtNLM"/>
    </source>
</evidence>
<feature type="region of interest" description="VHIID" evidence="3">
    <location>
        <begin position="464"/>
        <end position="529"/>
    </location>
</feature>
<proteinExistence type="inferred from homology"/>
<dbReference type="PANTHER" id="PTHR31636">
    <property type="entry name" value="OSJNBA0084A10.13 PROTEIN-RELATED"/>
    <property type="match status" value="1"/>
</dbReference>
<feature type="short sequence motif" description="VHIID" evidence="3">
    <location>
        <begin position="495"/>
        <end position="499"/>
    </location>
</feature>
<evidence type="ECO:0000256" key="3">
    <source>
        <dbReference type="PROSITE-ProRule" id="PRU01191"/>
    </source>
</evidence>
<dbReference type="PROSITE" id="PS50985">
    <property type="entry name" value="GRAS"/>
    <property type="match status" value="1"/>
</dbReference>
<comment type="caution">
    <text evidence="3">Lacks conserved residue(s) required for the propagation of feature annotation.</text>
</comment>
<evidence type="ECO:0000256" key="1">
    <source>
        <dbReference type="ARBA" id="ARBA00023015"/>
    </source>
</evidence>
<sequence length="754" mass="85331">MIMDSRFTEFSDSLNGFKFDDAAILPSFYQSQNLTEGFEFQDGSSDLSFRVIPSLPTSPDFCSFTPSSSASSELDSPDDHDSDPMLKYINQILLEESMEEKPNMLHDPLALQATEKSLYEALGKKYPPSPSHNQPPSLYINQNVEGQEIFFGSHTEYSMNSSSSGGTSNASQWIADPGEYRLSVRENHPLYSFQSTLQNSSQWSLGSIHSFSDSADRQVDSSASAHLIPNIFSDRESILQFKRGMDEASKFLPRGSQLIIDLNKYNLPLDSEDVALEVVVKEEKDERHYSSDGSRGRKHHHLEVCDLEEERSSKQSAFYVEEAELSEMFDRVLLSTDVTLEPASCNVDEDLSNRPDNTLCQIGQPDRSTGGKARARKQGNKSEAVDLRTLLISCAQSVAAGDSIIAYEQLKQIRKNSSPSGDAHQRLANIFAISLEARLAGTGSQLYVAPDSKRISAAEKLKAYQLYLSCCPYKWISIFFANKMILDTSSRASTLHIVDFGITYGFQWPILIQDLSNRPGGPPKLRITGIDLPQTGFRPSDLLEETGNRLAKYCERFNVPFEYHAIVTKKWEVLKVEDLKIEKGEVLAVNCLFRFNHLLDETVVVDSPRNAVLKLIRQLNPNIFIHALVSGSHSGPFFLTRFREALFHFSSVFDMFDATLSHDNQMRYTFEQVFLGHEAMNVIACESSERVERPETYKQWQIRKMRAGFKLLPLNQEVMKKLRDKVRKGYHKDFVFDQDGHWMLQGWKGRICCS</sequence>
<feature type="region of interest" description="Leucine repeat I (LRI)" evidence="3">
    <location>
        <begin position="385"/>
        <end position="445"/>
    </location>
</feature>
<feature type="region of interest" description="Disordered" evidence="4">
    <location>
        <begin position="63"/>
        <end position="83"/>
    </location>
</feature>
<evidence type="ECO:0000313" key="5">
    <source>
        <dbReference type="EMBL" id="CAK9151252.1"/>
    </source>
</evidence>
<keyword evidence="6" id="KW-1185">Reference proteome</keyword>
<feature type="region of interest" description="SAW" evidence="3">
    <location>
        <begin position="684"/>
        <end position="754"/>
    </location>
</feature>
<keyword evidence="1" id="KW-0805">Transcription regulation</keyword>
<accession>A0ABC8S283</accession>
<dbReference type="InterPro" id="IPR005202">
    <property type="entry name" value="TF_GRAS"/>
</dbReference>
<feature type="region of interest" description="Leucine repeat II (LRII)" evidence="3">
    <location>
        <begin position="545"/>
        <end position="577"/>
    </location>
</feature>